<proteinExistence type="predicted"/>
<evidence type="ECO:0000313" key="3">
    <source>
        <dbReference type="Proteomes" id="UP000007797"/>
    </source>
</evidence>
<dbReference type="Proteomes" id="UP000007797">
    <property type="component" value="Unassembled WGS sequence"/>
</dbReference>
<feature type="region of interest" description="Disordered" evidence="1">
    <location>
        <begin position="72"/>
        <end position="99"/>
    </location>
</feature>
<sequence>MNTFNEKIDSVKKQLQDTPINTAKIISNVERIHQDQFKTFRSTQETNNTTSASLEFYSSCKLVVQYDKKSIAESKTKRHNTTRSDTSATDTVEHPQSTSSSTFCCFISFKYHRPRQDKAVVSSKTTKKIFNFVYCVSVSMSVTVI</sequence>
<keyword evidence="3" id="KW-1185">Reference proteome</keyword>
<accession>F4PKZ1</accession>
<dbReference type="RefSeq" id="XP_004361064.1">
    <property type="nucleotide sequence ID" value="XM_004361007.1"/>
</dbReference>
<evidence type="ECO:0000256" key="1">
    <source>
        <dbReference type="SAM" id="MobiDB-lite"/>
    </source>
</evidence>
<dbReference type="AlphaFoldDB" id="F4PKZ1"/>
<name>F4PKZ1_CACFS</name>
<dbReference type="KEGG" id="dfa:DFA_05345"/>
<dbReference type="EMBL" id="GL883008">
    <property type="protein sequence ID" value="EGG23213.1"/>
    <property type="molecule type" value="Genomic_DNA"/>
</dbReference>
<evidence type="ECO:0000313" key="2">
    <source>
        <dbReference type="EMBL" id="EGG23213.1"/>
    </source>
</evidence>
<dbReference type="GeneID" id="14875176"/>
<protein>
    <submittedName>
        <fullName evidence="2">Uncharacterized protein</fullName>
    </submittedName>
</protein>
<feature type="compositionally biased region" description="Polar residues" evidence="1">
    <location>
        <begin position="83"/>
        <end position="96"/>
    </location>
</feature>
<gene>
    <name evidence="2" type="ORF">DFA_05345</name>
</gene>
<reference evidence="3" key="1">
    <citation type="journal article" date="2011" name="Genome Res.">
        <title>Phylogeny-wide analysis of social amoeba genomes highlights ancient origins for complex intercellular communication.</title>
        <authorList>
            <person name="Heidel A.J."/>
            <person name="Lawal H.M."/>
            <person name="Felder M."/>
            <person name="Schilde C."/>
            <person name="Helps N.R."/>
            <person name="Tunggal B."/>
            <person name="Rivero F."/>
            <person name="John U."/>
            <person name="Schleicher M."/>
            <person name="Eichinger L."/>
            <person name="Platzer M."/>
            <person name="Noegel A.A."/>
            <person name="Schaap P."/>
            <person name="Gloeckner G."/>
        </authorList>
    </citation>
    <scope>NUCLEOTIDE SEQUENCE [LARGE SCALE GENOMIC DNA]</scope>
    <source>
        <strain evidence="3">SH3</strain>
    </source>
</reference>
<organism evidence="2 3">
    <name type="scientific">Cavenderia fasciculata</name>
    <name type="common">Slime mold</name>
    <name type="synonym">Dictyostelium fasciculatum</name>
    <dbReference type="NCBI Taxonomy" id="261658"/>
    <lineage>
        <taxon>Eukaryota</taxon>
        <taxon>Amoebozoa</taxon>
        <taxon>Evosea</taxon>
        <taxon>Eumycetozoa</taxon>
        <taxon>Dictyostelia</taxon>
        <taxon>Acytosteliales</taxon>
        <taxon>Cavenderiaceae</taxon>
        <taxon>Cavenderia</taxon>
    </lineage>
</organism>